<dbReference type="AlphaFoldDB" id="A0A845S9Y2"/>
<feature type="non-terminal residue" evidence="1">
    <location>
        <position position="123"/>
    </location>
</feature>
<sequence length="123" mass="14701">MKDQIVFKFPDKSFYYEEDFCVGENNYEAYKLIKEWPNWSFKGINIYGPKKSGKSYLSKIFSDKTNSKIFEGKNINKDKLNLILNQKVLIIEDIELFNDEFFFQTILNDFISKNKFIYLTSNK</sequence>
<dbReference type="EMBL" id="RGGN01000215">
    <property type="protein sequence ID" value="NCU63317.1"/>
    <property type="molecule type" value="Genomic_DNA"/>
</dbReference>
<name>A0A845S9Y2_9PROT</name>
<protein>
    <recommendedName>
        <fullName evidence="3">Chromosomal replication initiator protein DnaA domain-containing protein</fullName>
    </recommendedName>
</protein>
<evidence type="ECO:0000313" key="1">
    <source>
        <dbReference type="EMBL" id="NCU63317.1"/>
    </source>
</evidence>
<dbReference type="InterPro" id="IPR027417">
    <property type="entry name" value="P-loop_NTPase"/>
</dbReference>
<accession>A0A845S9Y2</accession>
<organism evidence="1 2">
    <name type="scientific">Candidatus Fonsibacter lacus</name>
    <dbReference type="NCBI Taxonomy" id="2576439"/>
    <lineage>
        <taxon>Bacteria</taxon>
        <taxon>Pseudomonadati</taxon>
        <taxon>Pseudomonadota</taxon>
        <taxon>Alphaproteobacteria</taxon>
        <taxon>Candidatus Pelagibacterales</taxon>
        <taxon>Candidatus Pelagibacterales incertae sedis</taxon>
        <taxon>Candidatus Fonsibacter</taxon>
    </lineage>
</organism>
<comment type="caution">
    <text evidence="1">The sequence shown here is derived from an EMBL/GenBank/DDBJ whole genome shotgun (WGS) entry which is preliminary data.</text>
</comment>
<dbReference type="SUPFAM" id="SSF52540">
    <property type="entry name" value="P-loop containing nucleoside triphosphate hydrolases"/>
    <property type="match status" value="1"/>
</dbReference>
<dbReference type="Gene3D" id="3.40.50.300">
    <property type="entry name" value="P-loop containing nucleotide triphosphate hydrolases"/>
    <property type="match status" value="1"/>
</dbReference>
<dbReference type="Proteomes" id="UP000572953">
    <property type="component" value="Unassembled WGS sequence"/>
</dbReference>
<reference evidence="1 2" key="1">
    <citation type="submission" date="2018-10" db="EMBL/GenBank/DDBJ databases">
        <title>Iterative Subtractive Binning of Freshwater Chronoseries Metagenomes Recovers Nearly Complete Genomes from over Four Hundred Novel Species.</title>
        <authorList>
            <person name="Rodriguez-R L.M."/>
            <person name="Tsementzi D."/>
            <person name="Luo C."/>
            <person name="Konstantinidis K.T."/>
        </authorList>
    </citation>
    <scope>NUCLEOTIDE SEQUENCE [LARGE SCALE GENOMIC DNA]</scope>
    <source>
        <strain evidence="1">WB7_2B_003</strain>
    </source>
</reference>
<evidence type="ECO:0000313" key="2">
    <source>
        <dbReference type="Proteomes" id="UP000572953"/>
    </source>
</evidence>
<proteinExistence type="predicted"/>
<gene>
    <name evidence="1" type="ORF">EBV78_04525</name>
</gene>
<evidence type="ECO:0008006" key="3">
    <source>
        <dbReference type="Google" id="ProtNLM"/>
    </source>
</evidence>